<dbReference type="InterPro" id="IPR000034">
    <property type="entry name" value="Laminin_IV"/>
</dbReference>
<evidence type="ECO:0000259" key="8">
    <source>
        <dbReference type="PROSITE" id="PS50027"/>
    </source>
</evidence>
<evidence type="ECO:0000256" key="1">
    <source>
        <dbReference type="ARBA" id="ARBA00022729"/>
    </source>
</evidence>
<dbReference type="PRINTS" id="PR00011">
    <property type="entry name" value="EGFLAMININ"/>
</dbReference>
<feature type="disulfide bond" evidence="6">
    <location>
        <begin position="195"/>
        <end position="204"/>
    </location>
</feature>
<feature type="disulfide bond" evidence="6">
    <location>
        <begin position="580"/>
        <end position="592"/>
    </location>
</feature>
<feature type="disulfide bond" evidence="6">
    <location>
        <begin position="79"/>
        <end position="91"/>
    </location>
</feature>
<dbReference type="GO" id="GO:0005604">
    <property type="term" value="C:basement membrane"/>
    <property type="evidence" value="ECO:0007669"/>
    <property type="project" value="UniProtKB-ARBA"/>
</dbReference>
<evidence type="ECO:0000313" key="10">
    <source>
        <dbReference type="Proteomes" id="UP001431783"/>
    </source>
</evidence>
<feature type="domain" description="Laminin EGF-like" evidence="8">
    <location>
        <begin position="580"/>
        <end position="627"/>
    </location>
</feature>
<dbReference type="SMART" id="SM00180">
    <property type="entry name" value="EGF_Lam"/>
    <property type="match status" value="8"/>
</dbReference>
<dbReference type="InterPro" id="IPR002049">
    <property type="entry name" value="LE_dom"/>
</dbReference>
<dbReference type="Proteomes" id="UP001431783">
    <property type="component" value="Unassembled WGS sequence"/>
</dbReference>
<keyword evidence="3 6" id="KW-1015">Disulfide bond</keyword>
<dbReference type="EMBL" id="JARQZJ010000010">
    <property type="protein sequence ID" value="KAK9872275.1"/>
    <property type="molecule type" value="Genomic_DNA"/>
</dbReference>
<dbReference type="InterPro" id="IPR050440">
    <property type="entry name" value="Laminin/Netrin_ECM"/>
</dbReference>
<evidence type="ECO:0000256" key="7">
    <source>
        <dbReference type="SAM" id="Coils"/>
    </source>
</evidence>
<dbReference type="AlphaFoldDB" id="A0AAW1TPL7"/>
<dbReference type="SMART" id="SM00181">
    <property type="entry name" value="EGF"/>
    <property type="match status" value="6"/>
</dbReference>
<dbReference type="GO" id="GO:0048731">
    <property type="term" value="P:system development"/>
    <property type="evidence" value="ECO:0007669"/>
    <property type="project" value="UniProtKB-ARBA"/>
</dbReference>
<feature type="domain" description="Laminin EGF-like" evidence="8">
    <location>
        <begin position="174"/>
        <end position="219"/>
    </location>
</feature>
<dbReference type="Pfam" id="PF24973">
    <property type="entry name" value="EGF_LMN_ATRN"/>
    <property type="match status" value="1"/>
</dbReference>
<evidence type="ECO:0000256" key="5">
    <source>
        <dbReference type="ARBA" id="ARBA00023292"/>
    </source>
</evidence>
<dbReference type="CDD" id="cd00055">
    <property type="entry name" value="EGF_Lam"/>
    <property type="match status" value="8"/>
</dbReference>
<evidence type="ECO:0000256" key="6">
    <source>
        <dbReference type="PROSITE-ProRule" id="PRU00460"/>
    </source>
</evidence>
<sequence length="981" mass="110771">MITVIPATSIYYSKASVLRCIRRILSDQDSPCSCDPEGSLFDTCNSKGQCMCKPNYKGPKCKRCKTGFWKHPQFGCIDCLCNRDGSISPNCDAENGKCTCKSGVGGDNCNACLPKYYGNITEGCQKCDPCDEEGHICDPNNGKCVCPPLTIGYTCEKCSMNSWGYTAGIGCKNCSCSITGSVKSQCDINSGNCECKKGYEGEKCNSCSFGYYGYPNCKQCTCNPSGTLDSELVNGIIRCDENGRCRCKENVEGRKCDTCKPGTFGLDRSNPEGCKTCFCFGRSSSCTAVDYTWDQIHTDKLAQTTENCLFSVPCVNLPIKFTGDLTLSYGGFLRIISASASAEYFVRLTGNNVTIESTFRDDVRLDELNWRIFRTSDKLLPDCNRKLNRKCLMVVLQNVSNIVIKTTSAESIGEVMLDKAVMISTAQRTKTIEKCDCPKEYRSLSCQDPNHGYYRSRLPSYDPSQTWVDRIVGVSKKCACNGLSNTCDAQTGHCLNCENFTTGPHCEYCAEGFYRTSNNVCLPCLCPSEKQNFAKNCTANSKINHFICHCKEGYTGKKCNKCADGYFGKPQDPLGSCRKCNCNSHGSVAGNCDKVTGRCQCHPNFTGIRCDQCKAARKYIRNGICTPCDECTQILFNVIDGLSDQLNNTIISFEDGIQGPWKYLDAIEDRYDLLKERFTKTTNNMQTISDSFESLRKYEDKANNLYSALKKKSNQLSNSVERIKNLSNGADKLNSDIGLFRGRLNKFIADINRFGISHLNLKNSLEKAKQLLKNMDSKAKTMKRVEDYFMLFHKCDEIFKSVQNIYKSNDLDTSDITKYVNDLKMRFEDLKNLSNFVRKEAKQIKLKNKENFIKYHDINKTISVLKNRYKMIMDNMEYSKKKLNKASELIEGITKFLDEIVDSDLDSYFKILEDRDTKYNKNAAIIEQKLRNIKEHATFLDEMLKNLKRQMNFTKEEWKKISAGESYENIVKVYQKLKKMH</sequence>
<feature type="disulfide bond" evidence="6">
    <location>
        <begin position="81"/>
        <end position="98"/>
    </location>
</feature>
<keyword evidence="5 6" id="KW-0424">Laminin EGF-like domain</keyword>
<reference evidence="9 10" key="1">
    <citation type="submission" date="2023-03" db="EMBL/GenBank/DDBJ databases">
        <title>Genome insight into feeding habits of ladybird beetles.</title>
        <authorList>
            <person name="Li H.-S."/>
            <person name="Huang Y.-H."/>
            <person name="Pang H."/>
        </authorList>
    </citation>
    <scope>NUCLEOTIDE SEQUENCE [LARGE SCALE GENOMIC DNA]</scope>
    <source>
        <strain evidence="9">SYSU_2023b</strain>
        <tissue evidence="9">Whole body</tissue>
    </source>
</reference>
<dbReference type="PANTHER" id="PTHR10574">
    <property type="entry name" value="NETRIN/LAMININ-RELATED"/>
    <property type="match status" value="1"/>
</dbReference>
<feature type="disulfide bond" evidence="6">
    <location>
        <begin position="100"/>
        <end position="109"/>
    </location>
</feature>
<feature type="coiled-coil region" evidence="7">
    <location>
        <begin position="930"/>
        <end position="957"/>
    </location>
</feature>
<feature type="disulfide bond" evidence="6">
    <location>
        <begin position="174"/>
        <end position="186"/>
    </location>
</feature>
<dbReference type="FunFam" id="2.10.25.10:FF:000188">
    <property type="entry name" value="Laminin subunit gamma 2"/>
    <property type="match status" value="2"/>
</dbReference>
<dbReference type="PANTHER" id="PTHR10574:SF444">
    <property type="entry name" value="BASEMENT MEMBRANE-SPECIFIC HEPARAN SULFATE PROTEOGLYCAN CORE PROTEIN"/>
    <property type="match status" value="1"/>
</dbReference>
<gene>
    <name evidence="9" type="ORF">WA026_017079</name>
</gene>
<evidence type="ECO:0000313" key="9">
    <source>
        <dbReference type="EMBL" id="KAK9872275.1"/>
    </source>
</evidence>
<feature type="disulfide bond" evidence="6">
    <location>
        <begin position="497"/>
        <end position="506"/>
    </location>
</feature>
<dbReference type="FunFam" id="2.10.25.10:FF:000082">
    <property type="entry name" value="Laminin subunit alpha 1"/>
    <property type="match status" value="1"/>
</dbReference>
<dbReference type="GO" id="GO:0009887">
    <property type="term" value="P:animal organ morphogenesis"/>
    <property type="evidence" value="ECO:0007669"/>
    <property type="project" value="TreeGrafter"/>
</dbReference>
<feature type="domain" description="Laminin EGF-like" evidence="8">
    <location>
        <begin position="32"/>
        <end position="78"/>
    </location>
</feature>
<feature type="disulfide bond" evidence="6">
    <location>
        <begin position="601"/>
        <end position="610"/>
    </location>
</feature>
<proteinExistence type="predicted"/>
<keyword evidence="7" id="KW-0175">Coiled coil</keyword>
<dbReference type="InterPro" id="IPR000742">
    <property type="entry name" value="EGF"/>
</dbReference>
<evidence type="ECO:0000256" key="2">
    <source>
        <dbReference type="ARBA" id="ARBA00022737"/>
    </source>
</evidence>
<evidence type="ECO:0000256" key="4">
    <source>
        <dbReference type="ARBA" id="ARBA00023180"/>
    </source>
</evidence>
<feature type="disulfide bond" evidence="6">
    <location>
        <begin position="247"/>
        <end position="256"/>
    </location>
</feature>
<feature type="disulfide bond" evidence="6">
    <location>
        <begin position="176"/>
        <end position="193"/>
    </location>
</feature>
<dbReference type="Pfam" id="PF00052">
    <property type="entry name" value="Laminin_B"/>
    <property type="match status" value="1"/>
</dbReference>
<dbReference type="GO" id="GO:0009888">
    <property type="term" value="P:tissue development"/>
    <property type="evidence" value="ECO:0007669"/>
    <property type="project" value="TreeGrafter"/>
</dbReference>
<protein>
    <recommendedName>
        <fullName evidence="8">Laminin EGF-like domain-containing protein</fullName>
    </recommendedName>
</protein>
<dbReference type="SUPFAM" id="SSF57196">
    <property type="entry name" value="EGF/Laminin"/>
    <property type="match status" value="7"/>
</dbReference>
<dbReference type="Gene3D" id="2.10.25.10">
    <property type="entry name" value="Laminin"/>
    <property type="match status" value="8"/>
</dbReference>
<organism evidence="9 10">
    <name type="scientific">Henosepilachna vigintioctopunctata</name>
    <dbReference type="NCBI Taxonomy" id="420089"/>
    <lineage>
        <taxon>Eukaryota</taxon>
        <taxon>Metazoa</taxon>
        <taxon>Ecdysozoa</taxon>
        <taxon>Arthropoda</taxon>
        <taxon>Hexapoda</taxon>
        <taxon>Insecta</taxon>
        <taxon>Pterygota</taxon>
        <taxon>Neoptera</taxon>
        <taxon>Endopterygota</taxon>
        <taxon>Coleoptera</taxon>
        <taxon>Polyphaga</taxon>
        <taxon>Cucujiformia</taxon>
        <taxon>Coccinelloidea</taxon>
        <taxon>Coccinellidae</taxon>
        <taxon>Epilachninae</taxon>
        <taxon>Epilachnini</taxon>
        <taxon>Henosepilachna</taxon>
    </lineage>
</organism>
<feature type="coiled-coil region" evidence="7">
    <location>
        <begin position="664"/>
        <end position="726"/>
    </location>
</feature>
<feature type="disulfide bond" evidence="6">
    <location>
        <begin position="32"/>
        <end position="44"/>
    </location>
</feature>
<keyword evidence="4" id="KW-0325">Glycoprotein</keyword>
<dbReference type="InterPro" id="IPR056863">
    <property type="entry name" value="LMN_ATRN_NET-like_EGF"/>
</dbReference>
<feature type="coiled-coil region" evidence="7">
    <location>
        <begin position="758"/>
        <end position="785"/>
    </location>
</feature>
<comment type="caution">
    <text evidence="9">The sequence shown here is derived from an EMBL/GenBank/DDBJ whole genome shotgun (WGS) entry which is preliminary data.</text>
</comment>
<dbReference type="PROSITE" id="PS50027">
    <property type="entry name" value="EGF_LAM_2"/>
    <property type="match status" value="6"/>
</dbReference>
<evidence type="ECO:0000256" key="3">
    <source>
        <dbReference type="ARBA" id="ARBA00023157"/>
    </source>
</evidence>
<feature type="domain" description="Laminin EGF-like" evidence="8">
    <location>
        <begin position="220"/>
        <end position="276"/>
    </location>
</feature>
<feature type="disulfide bond" evidence="6">
    <location>
        <begin position="52"/>
        <end position="61"/>
    </location>
</feature>
<keyword evidence="1" id="KW-0732">Signal</keyword>
<feature type="domain" description="Laminin EGF-like" evidence="8">
    <location>
        <begin position="478"/>
        <end position="523"/>
    </location>
</feature>
<feature type="disulfide bond" evidence="6">
    <location>
        <begin position="582"/>
        <end position="599"/>
    </location>
</feature>
<keyword evidence="10" id="KW-1185">Reference proteome</keyword>
<dbReference type="PROSITE" id="PS01248">
    <property type="entry name" value="EGF_LAM_1"/>
    <property type="match status" value="2"/>
</dbReference>
<feature type="domain" description="Laminin EGF-like" evidence="8">
    <location>
        <begin position="79"/>
        <end position="126"/>
    </location>
</feature>
<dbReference type="FunFam" id="2.10.25.10:FF:000512">
    <property type="entry name" value="Laminin subunit alpha 1"/>
    <property type="match status" value="1"/>
</dbReference>
<keyword evidence="2" id="KW-0677">Repeat</keyword>
<accession>A0AAW1TPL7</accession>
<name>A0AAW1TPL7_9CUCU</name>
<dbReference type="Pfam" id="PF00053">
    <property type="entry name" value="EGF_laminin"/>
    <property type="match status" value="5"/>
</dbReference>
<dbReference type="SMART" id="SM00281">
    <property type="entry name" value="LamB"/>
    <property type="match status" value="1"/>
</dbReference>
<comment type="caution">
    <text evidence="6">Lacks conserved residue(s) required for the propagation of feature annotation.</text>
</comment>